<dbReference type="GO" id="GO:0006281">
    <property type="term" value="P:DNA repair"/>
    <property type="evidence" value="ECO:0007669"/>
    <property type="project" value="InterPro"/>
</dbReference>
<keyword evidence="4" id="KW-1185">Reference proteome</keyword>
<name>A0A0D2HX49_CLAB1</name>
<evidence type="ECO:0000256" key="1">
    <source>
        <dbReference type="ARBA" id="ARBA00022763"/>
    </source>
</evidence>
<sequence>MPREKSEEAQWWYHAVYSAIQQIPHGRVTSYGHIALLLDFPKRARQVGVCLKHLPTFDPADPDQFFFHDQNVPWQRVVNSKGGISPRGDDGAAANRQAERLRAEGVEVNPARGIEEMTVDFGKYGWFPSRLPEEESEDDMQAQQNE</sequence>
<dbReference type="CDD" id="cd06445">
    <property type="entry name" value="ATase"/>
    <property type="match status" value="1"/>
</dbReference>
<dbReference type="InterPro" id="IPR036388">
    <property type="entry name" value="WH-like_DNA-bd_sf"/>
</dbReference>
<dbReference type="Gene3D" id="1.10.10.10">
    <property type="entry name" value="Winged helix-like DNA-binding domain superfamily/Winged helix DNA-binding domain"/>
    <property type="match status" value="1"/>
</dbReference>
<dbReference type="Pfam" id="PF01035">
    <property type="entry name" value="DNA_binding_1"/>
    <property type="match status" value="1"/>
</dbReference>
<evidence type="ECO:0000259" key="2">
    <source>
        <dbReference type="Pfam" id="PF01035"/>
    </source>
</evidence>
<dbReference type="HOGENOM" id="CLU_000445_52_5_1"/>
<reference evidence="3" key="1">
    <citation type="submission" date="2015-01" db="EMBL/GenBank/DDBJ databases">
        <title>The Genome Sequence of Cladophialophora bantiana CBS 173.52.</title>
        <authorList>
            <consortium name="The Broad Institute Genomics Platform"/>
            <person name="Cuomo C."/>
            <person name="de Hoog S."/>
            <person name="Gorbushina A."/>
            <person name="Stielow B."/>
            <person name="Teixiera M."/>
            <person name="Abouelleil A."/>
            <person name="Chapman S.B."/>
            <person name="Priest M."/>
            <person name="Young S.K."/>
            <person name="Wortman J."/>
            <person name="Nusbaum C."/>
            <person name="Birren B."/>
        </authorList>
    </citation>
    <scope>NUCLEOTIDE SEQUENCE [LARGE SCALE GENOMIC DNA]</scope>
    <source>
        <strain evidence="3">CBS 173.52</strain>
    </source>
</reference>
<dbReference type="VEuPathDB" id="FungiDB:Z519_04070"/>
<dbReference type="AlphaFoldDB" id="A0A0D2HX49"/>
<dbReference type="EMBL" id="KN846984">
    <property type="protein sequence ID" value="KIW95485.1"/>
    <property type="molecule type" value="Genomic_DNA"/>
</dbReference>
<dbReference type="Proteomes" id="UP000053789">
    <property type="component" value="Unassembled WGS sequence"/>
</dbReference>
<dbReference type="InterPro" id="IPR036217">
    <property type="entry name" value="MethylDNA_cys_MeTrfase_DNAb"/>
</dbReference>
<proteinExistence type="predicted"/>
<keyword evidence="1" id="KW-0227">DNA damage</keyword>
<dbReference type="InterPro" id="IPR052520">
    <property type="entry name" value="ATL_DNA_repair"/>
</dbReference>
<protein>
    <recommendedName>
        <fullName evidence="2">Methylated-DNA-[protein]-cysteine S-methyltransferase DNA binding domain-containing protein</fullName>
    </recommendedName>
</protein>
<dbReference type="GeneID" id="27696998"/>
<dbReference type="InterPro" id="IPR014048">
    <property type="entry name" value="MethylDNA_cys_MeTrfase_DNA-bd"/>
</dbReference>
<evidence type="ECO:0000313" key="3">
    <source>
        <dbReference type="EMBL" id="KIW95485.1"/>
    </source>
</evidence>
<feature type="domain" description="Methylated-DNA-[protein]-cysteine S-methyltransferase DNA binding" evidence="2">
    <location>
        <begin position="13"/>
        <end position="106"/>
    </location>
</feature>
<dbReference type="PANTHER" id="PTHR42942">
    <property type="entry name" value="6-O-METHYLGUANINE DNA METHYLTRANSFERASE"/>
    <property type="match status" value="1"/>
</dbReference>
<dbReference type="GO" id="GO:0003824">
    <property type="term" value="F:catalytic activity"/>
    <property type="evidence" value="ECO:0007669"/>
    <property type="project" value="InterPro"/>
</dbReference>
<gene>
    <name evidence="3" type="ORF">Z519_04070</name>
</gene>
<dbReference type="RefSeq" id="XP_016622154.1">
    <property type="nucleotide sequence ID" value="XM_016761816.1"/>
</dbReference>
<accession>A0A0D2HX49</accession>
<dbReference type="OrthoDB" id="2548197at2759"/>
<dbReference type="PANTHER" id="PTHR42942:SF1">
    <property type="entry name" value="ALKYLTRANSFERASE-LIKE PROTEIN 1"/>
    <property type="match status" value="1"/>
</dbReference>
<organism evidence="3 4">
    <name type="scientific">Cladophialophora bantiana (strain ATCC 10958 / CBS 173.52 / CDC B-1940 / NIH 8579)</name>
    <name type="common">Xylohypha bantiana</name>
    <dbReference type="NCBI Taxonomy" id="1442370"/>
    <lineage>
        <taxon>Eukaryota</taxon>
        <taxon>Fungi</taxon>
        <taxon>Dikarya</taxon>
        <taxon>Ascomycota</taxon>
        <taxon>Pezizomycotina</taxon>
        <taxon>Eurotiomycetes</taxon>
        <taxon>Chaetothyriomycetidae</taxon>
        <taxon>Chaetothyriales</taxon>
        <taxon>Herpotrichiellaceae</taxon>
        <taxon>Cladophialophora</taxon>
    </lineage>
</organism>
<evidence type="ECO:0000313" key="4">
    <source>
        <dbReference type="Proteomes" id="UP000053789"/>
    </source>
</evidence>
<dbReference type="SUPFAM" id="SSF46767">
    <property type="entry name" value="Methylated DNA-protein cysteine methyltransferase, C-terminal domain"/>
    <property type="match status" value="1"/>
</dbReference>